<dbReference type="Proteomes" id="UP001433268">
    <property type="component" value="Unassembled WGS sequence"/>
</dbReference>
<evidence type="ECO:0000313" key="2">
    <source>
        <dbReference type="EMBL" id="KAK8066286.1"/>
    </source>
</evidence>
<evidence type="ECO:0000256" key="1">
    <source>
        <dbReference type="SAM" id="MobiDB-lite"/>
    </source>
</evidence>
<dbReference type="GeneID" id="92050407"/>
<feature type="region of interest" description="Disordered" evidence="1">
    <location>
        <begin position="1"/>
        <end position="27"/>
    </location>
</feature>
<gene>
    <name evidence="2" type="ORF">PG997_013033</name>
</gene>
<dbReference type="RefSeq" id="XP_066663039.1">
    <property type="nucleotide sequence ID" value="XM_066817347.1"/>
</dbReference>
<comment type="caution">
    <text evidence="2">The sequence shown here is derived from an EMBL/GenBank/DDBJ whole genome shotgun (WGS) entry which is preliminary data.</text>
</comment>
<organism evidence="2 3">
    <name type="scientific">Apiospora hydei</name>
    <dbReference type="NCBI Taxonomy" id="1337664"/>
    <lineage>
        <taxon>Eukaryota</taxon>
        <taxon>Fungi</taxon>
        <taxon>Dikarya</taxon>
        <taxon>Ascomycota</taxon>
        <taxon>Pezizomycotina</taxon>
        <taxon>Sordariomycetes</taxon>
        <taxon>Xylariomycetidae</taxon>
        <taxon>Amphisphaeriales</taxon>
        <taxon>Apiosporaceae</taxon>
        <taxon>Apiospora</taxon>
    </lineage>
</organism>
<proteinExistence type="predicted"/>
<sequence>MGSKARPFQNDPGEAGGLHKFPTRPAHGENTFSSSTYGLLSNYFAIYFLEKSDESNESKESHELKGSQKVWKRYYIEVRHQIEQNDVPKGFKLQQIIKQAVGRLGIGDDHYASDFKSQLIVLEPIASKKREFIEAFTNEQGRAKPYSVKFVVKPTLSSVN</sequence>
<accession>A0ABR1V514</accession>
<dbReference type="EMBL" id="JAQQWN010000009">
    <property type="protein sequence ID" value="KAK8066286.1"/>
    <property type="molecule type" value="Genomic_DNA"/>
</dbReference>
<keyword evidence="3" id="KW-1185">Reference proteome</keyword>
<protein>
    <submittedName>
        <fullName evidence="2">Uncharacterized protein</fullName>
    </submittedName>
</protein>
<evidence type="ECO:0000313" key="3">
    <source>
        <dbReference type="Proteomes" id="UP001433268"/>
    </source>
</evidence>
<name>A0ABR1V514_9PEZI</name>
<reference evidence="2 3" key="1">
    <citation type="submission" date="2023-01" db="EMBL/GenBank/DDBJ databases">
        <title>Analysis of 21 Apiospora genomes using comparative genomics revels a genus with tremendous synthesis potential of carbohydrate active enzymes and secondary metabolites.</title>
        <authorList>
            <person name="Sorensen T."/>
        </authorList>
    </citation>
    <scope>NUCLEOTIDE SEQUENCE [LARGE SCALE GENOMIC DNA]</scope>
    <source>
        <strain evidence="2 3">CBS 114990</strain>
    </source>
</reference>